<dbReference type="PANTHER" id="PTHR22538">
    <property type="entry name" value="CILIA- AND FLAGELLA-ASSOCIATED PROTEIN 74"/>
    <property type="match status" value="1"/>
</dbReference>
<protein>
    <submittedName>
        <fullName evidence="1">Uncharacterized protein</fullName>
    </submittedName>
</protein>
<organism evidence="1 2">
    <name type="scientific">Phytophthora sojae (strain P6497)</name>
    <name type="common">Soybean stem and root rot agent</name>
    <name type="synonym">Phytophthora megasperma f. sp. glycines</name>
    <dbReference type="NCBI Taxonomy" id="1094619"/>
    <lineage>
        <taxon>Eukaryota</taxon>
        <taxon>Sar</taxon>
        <taxon>Stramenopiles</taxon>
        <taxon>Oomycota</taxon>
        <taxon>Peronosporomycetes</taxon>
        <taxon>Peronosporales</taxon>
        <taxon>Peronosporaceae</taxon>
        <taxon>Phytophthora</taxon>
    </lineage>
</organism>
<dbReference type="InParanoid" id="G4ZSM5"/>
<keyword evidence="2" id="KW-1185">Reference proteome</keyword>
<evidence type="ECO:0000313" key="1">
    <source>
        <dbReference type="EMBL" id="EGZ14247.1"/>
    </source>
</evidence>
<reference evidence="1 2" key="1">
    <citation type="journal article" date="2006" name="Science">
        <title>Phytophthora genome sequences uncover evolutionary origins and mechanisms of pathogenesis.</title>
        <authorList>
            <person name="Tyler B.M."/>
            <person name="Tripathy S."/>
            <person name="Zhang X."/>
            <person name="Dehal P."/>
            <person name="Jiang R.H."/>
            <person name="Aerts A."/>
            <person name="Arredondo F.D."/>
            <person name="Baxter L."/>
            <person name="Bensasson D."/>
            <person name="Beynon J.L."/>
            <person name="Chapman J."/>
            <person name="Damasceno C.M."/>
            <person name="Dorrance A.E."/>
            <person name="Dou D."/>
            <person name="Dickerman A.W."/>
            <person name="Dubchak I.L."/>
            <person name="Garbelotto M."/>
            <person name="Gijzen M."/>
            <person name="Gordon S.G."/>
            <person name="Govers F."/>
            <person name="Grunwald N.J."/>
            <person name="Huang W."/>
            <person name="Ivors K.L."/>
            <person name="Jones R.W."/>
            <person name="Kamoun S."/>
            <person name="Krampis K."/>
            <person name="Lamour K.H."/>
            <person name="Lee M.K."/>
            <person name="McDonald W.H."/>
            <person name="Medina M."/>
            <person name="Meijer H.J."/>
            <person name="Nordberg E.K."/>
            <person name="Maclean D.J."/>
            <person name="Ospina-Giraldo M.D."/>
            <person name="Morris P.F."/>
            <person name="Phuntumart V."/>
            <person name="Putnam N.H."/>
            <person name="Rash S."/>
            <person name="Rose J.K."/>
            <person name="Sakihama Y."/>
            <person name="Salamov A.A."/>
            <person name="Savidor A."/>
            <person name="Scheuring C.F."/>
            <person name="Smith B.M."/>
            <person name="Sobral B.W."/>
            <person name="Terry A."/>
            <person name="Torto-Alalibo T.A."/>
            <person name="Win J."/>
            <person name="Xu Z."/>
            <person name="Zhang H."/>
            <person name="Grigoriev I.V."/>
            <person name="Rokhsar D.S."/>
            <person name="Boore J.L."/>
        </authorList>
    </citation>
    <scope>NUCLEOTIDE SEQUENCE [LARGE SCALE GENOMIC DNA]</scope>
    <source>
        <strain evidence="1 2">P6497</strain>
    </source>
</reference>
<dbReference type="PANTHER" id="PTHR22538:SF1">
    <property type="entry name" value="VWFD DOMAIN-CONTAINING PROTEIN"/>
    <property type="match status" value="1"/>
</dbReference>
<dbReference type="AlphaFoldDB" id="G4ZSM5"/>
<dbReference type="KEGG" id="psoj:PHYSODRAFT_512849"/>
<proteinExistence type="predicted"/>
<dbReference type="SUPFAM" id="SSF53474">
    <property type="entry name" value="alpha/beta-Hydrolases"/>
    <property type="match status" value="1"/>
</dbReference>
<dbReference type="OMA" id="NECPPRR"/>
<accession>G4ZSM5</accession>
<dbReference type="EMBL" id="JH159156">
    <property type="protein sequence ID" value="EGZ14247.1"/>
    <property type="molecule type" value="Genomic_DNA"/>
</dbReference>
<dbReference type="InterPro" id="IPR029058">
    <property type="entry name" value="AB_hydrolase_fold"/>
</dbReference>
<gene>
    <name evidence="1" type="ORF">PHYSODRAFT_512849</name>
</gene>
<evidence type="ECO:0000313" key="2">
    <source>
        <dbReference type="Proteomes" id="UP000002640"/>
    </source>
</evidence>
<sequence length="353" mass="39048">MDIQVEYLENFVSLTALKDDTGDDCISAEVQAVDVTSVGKLLLTGEPVAAVSSRMLKAEIDFSFIYKPKKCSCRSKPRPCIFMHGLRVPEEIATNEDSFSRYWGTYLPDHAPCCSSLKFAHLNTMNFSWTDQTRQQLVCDRVLAASPRSSDSVVADTIVVTHSMGGLMLAGAIANGLCSLADNSTWVSMAAPMGGSMGADYVQASCAGKSNFIVNKVVKMRNECPPRRALKSLSYESGEYSSKKLKRAYAAAQKAYRTNVSAVMCSENYAGLLSTHQAYFWLLGHTIPHKSNDNDGIVEFQSCAGGMPEGRFGDNYVERFYVTRLNHYDMTFRSGDALFSKSKMPMRWFECLL</sequence>
<dbReference type="GeneID" id="20659408"/>
<dbReference type="Gene3D" id="3.40.50.1820">
    <property type="entry name" value="alpha/beta hydrolase"/>
    <property type="match status" value="1"/>
</dbReference>
<name>G4ZSM5_PHYSP</name>
<dbReference type="RefSeq" id="XP_009531676.1">
    <property type="nucleotide sequence ID" value="XM_009533381.1"/>
</dbReference>
<dbReference type="Proteomes" id="UP000002640">
    <property type="component" value="Unassembled WGS sequence"/>
</dbReference>